<feature type="coiled-coil region" evidence="1">
    <location>
        <begin position="313"/>
        <end position="340"/>
    </location>
</feature>
<dbReference type="Pfam" id="PF03432">
    <property type="entry name" value="Relaxase"/>
    <property type="match status" value="1"/>
</dbReference>
<feature type="domain" description="MobA/VirD2-like nuclease" evidence="2">
    <location>
        <begin position="19"/>
        <end position="154"/>
    </location>
</feature>
<organism evidence="3 4">
    <name type="scientific">Blautia luti</name>
    <dbReference type="NCBI Taxonomy" id="89014"/>
    <lineage>
        <taxon>Bacteria</taxon>
        <taxon>Bacillati</taxon>
        <taxon>Bacillota</taxon>
        <taxon>Clostridia</taxon>
        <taxon>Lachnospirales</taxon>
        <taxon>Lachnospiraceae</taxon>
        <taxon>Blautia</taxon>
    </lineage>
</organism>
<sequence>MAVTKIHSIKTTVDKAIEYICNPDKTDEKIYISSFACAPETAALDFKYTLDHTTEQNFSDGQDKENKAFHLIQAFLPGEVSYEEAHAIGKELADNLLQGKYSYVLTTHIDKGHVHNHLIFCAVDNIEHKHYHDCKQSYWEIRKLSDQLCQEHGLSVIEPDGKRGMKYNEWTANKNDAGWKSQIRKDINQAIKVVSSYEEFLALMKAKGYEMKGTEISENGGKYITFRPVGKDRPVRGSAKSLGKNFTKQRIKERIENKRQHTPMPYTRKRIIDTASDPKFAENIGLKKWAAKENLQIASETYNQMLARNIHNFAELDNKILSLQEQKKSANTTVVSLEHKMQELAEIIKYVEQYRENKSYNDRYEKSKDPDRFLRKYESHIILFSGAERMLQRKGIDPAHMNLNHLKSRYNEMLSKKKELVSHYKTTNTEIKELELIRQNMEKYLDITPPKTNKTLDSTTPEI</sequence>
<protein>
    <submittedName>
        <fullName evidence="3">Relaxase/Mobilisation nuclease domain protein</fullName>
    </submittedName>
</protein>
<accession>A0A564W736</accession>
<gene>
    <name evidence="3" type="ORF">RSSSTS7063_01073</name>
</gene>
<reference evidence="3 4" key="1">
    <citation type="submission" date="2019-07" db="EMBL/GenBank/DDBJ databases">
        <authorList>
            <person name="Hibberd C M."/>
            <person name="Gehrig L. J."/>
            <person name="Chang H.-W."/>
            <person name="Venkatesh S."/>
        </authorList>
    </citation>
    <scope>NUCLEOTIDE SEQUENCE [LARGE SCALE GENOMIC DNA]</scope>
    <source>
        <strain evidence="3">Blautia_luti_SSTS_Bg7063</strain>
    </source>
</reference>
<keyword evidence="1" id="KW-0175">Coiled coil</keyword>
<proteinExistence type="predicted"/>
<dbReference type="InterPro" id="IPR005094">
    <property type="entry name" value="Endonuclease_MobA/VirD2"/>
</dbReference>
<evidence type="ECO:0000313" key="4">
    <source>
        <dbReference type="Proteomes" id="UP000408482"/>
    </source>
</evidence>
<keyword evidence="4" id="KW-1185">Reference proteome</keyword>
<dbReference type="EMBL" id="CABHNW010000156">
    <property type="protein sequence ID" value="VUX40470.1"/>
    <property type="molecule type" value="Genomic_DNA"/>
</dbReference>
<dbReference type="Proteomes" id="UP000408482">
    <property type="component" value="Unassembled WGS sequence"/>
</dbReference>
<evidence type="ECO:0000259" key="2">
    <source>
        <dbReference type="Pfam" id="PF03432"/>
    </source>
</evidence>
<dbReference type="AlphaFoldDB" id="A0A564W736"/>
<name>A0A564W736_9FIRM</name>
<evidence type="ECO:0000313" key="3">
    <source>
        <dbReference type="EMBL" id="VUX40470.1"/>
    </source>
</evidence>
<dbReference type="RefSeq" id="WP_144095160.1">
    <property type="nucleotide sequence ID" value="NZ_CABHMX010000037.1"/>
</dbReference>
<evidence type="ECO:0000256" key="1">
    <source>
        <dbReference type="SAM" id="Coils"/>
    </source>
</evidence>